<dbReference type="Pfam" id="PF13531">
    <property type="entry name" value="SBP_bac_11"/>
    <property type="match status" value="1"/>
</dbReference>
<gene>
    <name evidence="5" type="primary">modA</name>
    <name evidence="5" type="ORF">ACFQ5M_01300</name>
</gene>
<organism evidence="5 6">
    <name type="scientific">Agrilactobacillus yilanensis</name>
    <dbReference type="NCBI Taxonomy" id="2485997"/>
    <lineage>
        <taxon>Bacteria</taxon>
        <taxon>Bacillati</taxon>
        <taxon>Bacillota</taxon>
        <taxon>Bacilli</taxon>
        <taxon>Lactobacillales</taxon>
        <taxon>Lactobacillaceae</taxon>
        <taxon>Agrilactobacillus</taxon>
    </lineage>
</organism>
<evidence type="ECO:0000256" key="1">
    <source>
        <dbReference type="ARBA" id="ARBA00009175"/>
    </source>
</evidence>
<dbReference type="InterPro" id="IPR005950">
    <property type="entry name" value="ModA"/>
</dbReference>
<dbReference type="SUPFAM" id="SSF53850">
    <property type="entry name" value="Periplasmic binding protein-like II"/>
    <property type="match status" value="1"/>
</dbReference>
<dbReference type="PIRSF" id="PIRSF004846">
    <property type="entry name" value="ModA"/>
    <property type="match status" value="1"/>
</dbReference>
<feature type="chain" id="PRO_5047344494" evidence="4">
    <location>
        <begin position="31"/>
        <end position="261"/>
    </location>
</feature>
<evidence type="ECO:0000313" key="5">
    <source>
        <dbReference type="EMBL" id="MFD1670725.1"/>
    </source>
</evidence>
<keyword evidence="2" id="KW-0479">Metal-binding</keyword>
<feature type="signal peptide" evidence="4">
    <location>
        <begin position="1"/>
        <end position="30"/>
    </location>
</feature>
<evidence type="ECO:0000256" key="2">
    <source>
        <dbReference type="ARBA" id="ARBA00022723"/>
    </source>
</evidence>
<dbReference type="RefSeq" id="WP_125712832.1">
    <property type="nucleotide sequence ID" value="NZ_JBHTOP010000002.1"/>
</dbReference>
<dbReference type="NCBIfam" id="TIGR01256">
    <property type="entry name" value="modA"/>
    <property type="match status" value="1"/>
</dbReference>
<dbReference type="PANTHER" id="PTHR30632:SF0">
    <property type="entry name" value="SULFATE-BINDING PROTEIN"/>
    <property type="match status" value="1"/>
</dbReference>
<comment type="similarity">
    <text evidence="1">Belongs to the bacterial solute-binding protein ModA family.</text>
</comment>
<sequence>MKKKLWLSVAIIFGLLLSLPTLLGAQPAQAASKVTVHYSAAASLKDVLTSISKDYQKKHPKTKIELDFAGSGQIKQKVLSGAPIDGVLTASKADMTALTDAKKAKSTFALLGNSLVLVQSKQQDKLTGDLAAQLNAAEKIALGEPKAVPAGRYATETLDYYKLTDTLQDKYVYANDVRQVLAYVAAGNAQVGFVYMTDAKISDDVRVIKKVSEKSHTPIRYYVGATTTNKKKLKAVKDFNKYLKTKPAVKKFKAAGFSMVK</sequence>
<protein>
    <submittedName>
        <fullName evidence="5">Molybdate ABC transporter substrate-binding protein</fullName>
    </submittedName>
</protein>
<dbReference type="PANTHER" id="PTHR30632">
    <property type="entry name" value="MOLYBDATE-BINDING PERIPLASMIC PROTEIN"/>
    <property type="match status" value="1"/>
</dbReference>
<name>A0ABW4J468_9LACO</name>
<dbReference type="Proteomes" id="UP001597267">
    <property type="component" value="Unassembled WGS sequence"/>
</dbReference>
<reference evidence="6" key="1">
    <citation type="journal article" date="2019" name="Int. J. Syst. Evol. Microbiol.">
        <title>The Global Catalogue of Microorganisms (GCM) 10K type strain sequencing project: providing services to taxonomists for standard genome sequencing and annotation.</title>
        <authorList>
            <consortium name="The Broad Institute Genomics Platform"/>
            <consortium name="The Broad Institute Genome Sequencing Center for Infectious Disease"/>
            <person name="Wu L."/>
            <person name="Ma J."/>
        </authorList>
    </citation>
    <scope>NUCLEOTIDE SEQUENCE [LARGE SCALE GENOMIC DNA]</scope>
    <source>
        <strain evidence="6">CCM 8896</strain>
    </source>
</reference>
<comment type="caution">
    <text evidence="5">The sequence shown here is derived from an EMBL/GenBank/DDBJ whole genome shotgun (WGS) entry which is preliminary data.</text>
</comment>
<accession>A0ABW4J468</accession>
<dbReference type="Gene3D" id="3.40.190.10">
    <property type="entry name" value="Periplasmic binding protein-like II"/>
    <property type="match status" value="2"/>
</dbReference>
<keyword evidence="6" id="KW-1185">Reference proteome</keyword>
<proteinExistence type="inferred from homology"/>
<evidence type="ECO:0000313" key="6">
    <source>
        <dbReference type="Proteomes" id="UP001597267"/>
    </source>
</evidence>
<evidence type="ECO:0000256" key="4">
    <source>
        <dbReference type="SAM" id="SignalP"/>
    </source>
</evidence>
<evidence type="ECO:0000256" key="3">
    <source>
        <dbReference type="ARBA" id="ARBA00022729"/>
    </source>
</evidence>
<dbReference type="EMBL" id="JBHTOP010000002">
    <property type="protein sequence ID" value="MFD1670725.1"/>
    <property type="molecule type" value="Genomic_DNA"/>
</dbReference>
<dbReference type="InterPro" id="IPR050682">
    <property type="entry name" value="ModA/WtpA"/>
</dbReference>
<keyword evidence="3 4" id="KW-0732">Signal</keyword>